<dbReference type="GO" id="GO:0000139">
    <property type="term" value="C:Golgi membrane"/>
    <property type="evidence" value="ECO:0007669"/>
    <property type="project" value="UniProtKB-SubCell"/>
</dbReference>
<keyword evidence="7" id="KW-1015">Disulfide bond</keyword>
<keyword evidence="6 9" id="KW-0472">Membrane</keyword>
<evidence type="ECO:0000313" key="11">
    <source>
        <dbReference type="EMBL" id="ODV63012.1"/>
    </source>
</evidence>
<protein>
    <submittedName>
        <fullName evidence="11">Mannose 6-phosphate receptor domain-containing protein</fullName>
    </submittedName>
</protein>
<dbReference type="InterPro" id="IPR009011">
    <property type="entry name" value="Man6P_isomerase_rcpt-bd_dom_sf"/>
</dbReference>
<organism evidence="11 12">
    <name type="scientific">Ascoidea rubescens DSM 1968</name>
    <dbReference type="NCBI Taxonomy" id="1344418"/>
    <lineage>
        <taxon>Eukaryota</taxon>
        <taxon>Fungi</taxon>
        <taxon>Dikarya</taxon>
        <taxon>Ascomycota</taxon>
        <taxon>Saccharomycotina</taxon>
        <taxon>Saccharomycetes</taxon>
        <taxon>Ascoideaceae</taxon>
        <taxon>Ascoidea</taxon>
    </lineage>
</organism>
<evidence type="ECO:0000259" key="10">
    <source>
        <dbReference type="PROSITE" id="PS51914"/>
    </source>
</evidence>
<evidence type="ECO:0000256" key="5">
    <source>
        <dbReference type="ARBA" id="ARBA00022989"/>
    </source>
</evidence>
<keyword evidence="2" id="KW-0813">Transport</keyword>
<dbReference type="STRING" id="1344418.A0A1D2VN21"/>
<evidence type="ECO:0000256" key="8">
    <source>
        <dbReference type="ARBA" id="ARBA00023180"/>
    </source>
</evidence>
<dbReference type="Gene3D" id="2.70.130.10">
    <property type="entry name" value="Mannose-6-phosphate receptor binding domain"/>
    <property type="match status" value="1"/>
</dbReference>
<accession>A0A1D2VN21</accession>
<evidence type="ECO:0000256" key="3">
    <source>
        <dbReference type="ARBA" id="ARBA00022692"/>
    </source>
</evidence>
<dbReference type="GeneID" id="30963268"/>
<dbReference type="OrthoDB" id="4504960at2759"/>
<feature type="non-terminal residue" evidence="11">
    <location>
        <position position="222"/>
    </location>
</feature>
<dbReference type="PROSITE" id="PS51914">
    <property type="entry name" value="MRH"/>
    <property type="match status" value="1"/>
</dbReference>
<evidence type="ECO:0000313" key="12">
    <source>
        <dbReference type="Proteomes" id="UP000095038"/>
    </source>
</evidence>
<keyword evidence="5 9" id="KW-1133">Transmembrane helix</keyword>
<evidence type="ECO:0000256" key="4">
    <source>
        <dbReference type="ARBA" id="ARBA00022729"/>
    </source>
</evidence>
<dbReference type="InParanoid" id="A0A1D2VN21"/>
<evidence type="ECO:0000256" key="6">
    <source>
        <dbReference type="ARBA" id="ARBA00023136"/>
    </source>
</evidence>
<dbReference type="PANTHER" id="PTHR15071:SF0">
    <property type="entry name" value="MANNOSE 6-PHOSPHATE RECEPTOR-LIKE PROTEIN 1"/>
    <property type="match status" value="1"/>
</dbReference>
<feature type="non-terminal residue" evidence="11">
    <location>
        <position position="1"/>
    </location>
</feature>
<feature type="domain" description="MRH" evidence="10">
    <location>
        <begin position="7"/>
        <end position="190"/>
    </location>
</feature>
<name>A0A1D2VN21_9ASCO</name>
<keyword evidence="8" id="KW-0325">Glycoprotein</keyword>
<proteinExistence type="predicted"/>
<evidence type="ECO:0000256" key="9">
    <source>
        <dbReference type="SAM" id="Phobius"/>
    </source>
</evidence>
<gene>
    <name evidence="11" type="ORF">ASCRUDRAFT_20394</name>
</gene>
<keyword evidence="11" id="KW-0675">Receptor</keyword>
<keyword evidence="4" id="KW-0732">Signal</keyword>
<dbReference type="GO" id="GO:0010008">
    <property type="term" value="C:endosome membrane"/>
    <property type="evidence" value="ECO:0007669"/>
    <property type="project" value="UniProtKB-SubCell"/>
</dbReference>
<dbReference type="AlphaFoldDB" id="A0A1D2VN21"/>
<dbReference type="RefSeq" id="XP_020049319.1">
    <property type="nucleotide sequence ID" value="XM_020189632.1"/>
</dbReference>
<evidence type="ECO:0000256" key="1">
    <source>
        <dbReference type="ARBA" id="ARBA00004614"/>
    </source>
</evidence>
<dbReference type="PANTHER" id="PTHR15071">
    <property type="entry name" value="MANNOSE-6-PHOSPHATE RECEPTOR FAMILY MEMBER"/>
    <property type="match status" value="1"/>
</dbReference>
<dbReference type="GO" id="GO:0005770">
    <property type="term" value="C:late endosome"/>
    <property type="evidence" value="ECO:0007669"/>
    <property type="project" value="TreeGrafter"/>
</dbReference>
<evidence type="ECO:0000256" key="2">
    <source>
        <dbReference type="ARBA" id="ARBA00022448"/>
    </source>
</evidence>
<dbReference type="SUPFAM" id="SSF50911">
    <property type="entry name" value="Mannose 6-phosphate receptor domain"/>
    <property type="match status" value="1"/>
</dbReference>
<dbReference type="InterPro" id="IPR044865">
    <property type="entry name" value="MRH_dom"/>
</dbReference>
<evidence type="ECO:0000256" key="7">
    <source>
        <dbReference type="ARBA" id="ARBA00023157"/>
    </source>
</evidence>
<keyword evidence="12" id="KW-1185">Reference proteome</keyword>
<reference evidence="12" key="1">
    <citation type="submission" date="2016-05" db="EMBL/GenBank/DDBJ databases">
        <title>Comparative genomics of biotechnologically important yeasts.</title>
        <authorList>
            <consortium name="DOE Joint Genome Institute"/>
            <person name="Riley R."/>
            <person name="Haridas S."/>
            <person name="Wolfe K.H."/>
            <person name="Lopes M.R."/>
            <person name="Hittinger C.T."/>
            <person name="Goker M."/>
            <person name="Salamov A."/>
            <person name="Wisecaver J."/>
            <person name="Long T.M."/>
            <person name="Aerts A.L."/>
            <person name="Barry K."/>
            <person name="Choi C."/>
            <person name="Clum A."/>
            <person name="Coughlan A.Y."/>
            <person name="Deshpande S."/>
            <person name="Douglass A.P."/>
            <person name="Hanson S.J."/>
            <person name="Klenk H.-P."/>
            <person name="Labutti K."/>
            <person name="Lapidus A."/>
            <person name="Lindquist E."/>
            <person name="Lipzen A."/>
            <person name="Meier-Kolthoff J.P."/>
            <person name="Ohm R.A."/>
            <person name="Otillar R.P."/>
            <person name="Pangilinan J."/>
            <person name="Peng Y."/>
            <person name="Rokas A."/>
            <person name="Rosa C.A."/>
            <person name="Scheuner C."/>
            <person name="Sibirny A.A."/>
            <person name="Slot J.C."/>
            <person name="Stielow J.B."/>
            <person name="Sun H."/>
            <person name="Kurtzman C.P."/>
            <person name="Blackwell M."/>
            <person name="Grigoriev I.V."/>
            <person name="Jeffries T.W."/>
        </authorList>
    </citation>
    <scope>NUCLEOTIDE SEQUENCE [LARGE SCALE GENOMIC DNA]</scope>
    <source>
        <strain evidence="12">DSM 1968</strain>
    </source>
</reference>
<feature type="transmembrane region" description="Helical" evidence="9">
    <location>
        <begin position="199"/>
        <end position="221"/>
    </location>
</feature>
<dbReference type="Pfam" id="PF02157">
    <property type="entry name" value="Man-6-P_recep"/>
    <property type="match status" value="1"/>
</dbReference>
<dbReference type="InterPro" id="IPR028927">
    <property type="entry name" value="Man-6-P_rcpt"/>
</dbReference>
<sequence length="222" mass="24040">EQKPLLEPCTVINPANNGFYDLSDLYSSVALASSSSNSNPNAVINPNSNSNNGALAPGPSTPGAVGWNAKGHDYGMNFTLGICSSPLKPNNEVVDITNTSLVGAYYTDFEGQKFSIGNFNTTPIFRGRKLTLTYQNGSYCPNTNNHLRKSSILNFICDKELLTKASISFVGVLNDCDYFFEVRTSHACVTSKKTDNLTAIWIFLSIVMAFLIVSCGGGFLYK</sequence>
<dbReference type="Proteomes" id="UP000095038">
    <property type="component" value="Unassembled WGS sequence"/>
</dbReference>
<comment type="subcellular location">
    <subcellularLocation>
        <location evidence="1">Golgi apparatus membrane</location>
        <topology evidence="1">Single-pass type I membrane protein</topology>
    </subcellularLocation>
</comment>
<dbReference type="GO" id="GO:0007034">
    <property type="term" value="P:vacuolar transport"/>
    <property type="evidence" value="ECO:0007669"/>
    <property type="project" value="TreeGrafter"/>
</dbReference>
<keyword evidence="3 9" id="KW-0812">Transmembrane</keyword>
<dbReference type="EMBL" id="KV454476">
    <property type="protein sequence ID" value="ODV63012.1"/>
    <property type="molecule type" value="Genomic_DNA"/>
</dbReference>